<keyword evidence="2" id="KW-1185">Reference proteome</keyword>
<accession>A0ABQ6WDK7</accession>
<evidence type="ECO:0000313" key="1">
    <source>
        <dbReference type="EMBL" id="KAE8415200.1"/>
    </source>
</evidence>
<protein>
    <submittedName>
        <fullName evidence="1">Uncharacterized protein</fullName>
    </submittedName>
</protein>
<sequence length="58" mass="6304">MLTLINTTFEACGSTHPGHSHTCHRESPTPRCRSAGLATLFSKSFVNLDCINSGLEKK</sequence>
<organism evidence="1 2">
    <name type="scientific">Aspergillus pseudocaelatus</name>
    <dbReference type="NCBI Taxonomy" id="1825620"/>
    <lineage>
        <taxon>Eukaryota</taxon>
        <taxon>Fungi</taxon>
        <taxon>Dikarya</taxon>
        <taxon>Ascomycota</taxon>
        <taxon>Pezizomycotina</taxon>
        <taxon>Eurotiomycetes</taxon>
        <taxon>Eurotiomycetidae</taxon>
        <taxon>Eurotiales</taxon>
        <taxon>Aspergillaceae</taxon>
        <taxon>Aspergillus</taxon>
        <taxon>Aspergillus subgen. Circumdati</taxon>
    </lineage>
</organism>
<reference evidence="1 2" key="1">
    <citation type="submission" date="2019-04" db="EMBL/GenBank/DDBJ databases">
        <authorList>
            <consortium name="DOE Joint Genome Institute"/>
            <person name="Mondo S."/>
            <person name="Kjaerbolling I."/>
            <person name="Vesth T."/>
            <person name="Frisvad J.C."/>
            <person name="Nybo J.L."/>
            <person name="Theobald S."/>
            <person name="Kildgaard S."/>
            <person name="Isbrandt T."/>
            <person name="Kuo A."/>
            <person name="Sato A."/>
            <person name="Lyhne E.K."/>
            <person name="Kogle M.E."/>
            <person name="Wiebenga A."/>
            <person name="Kun R.S."/>
            <person name="Lubbers R.J."/>
            <person name="Makela M.R."/>
            <person name="Barry K."/>
            <person name="Chovatia M."/>
            <person name="Clum A."/>
            <person name="Daum C."/>
            <person name="Haridas S."/>
            <person name="He G."/>
            <person name="LaButti K."/>
            <person name="Lipzen A."/>
            <person name="Riley R."/>
            <person name="Salamov A."/>
            <person name="Simmons B.A."/>
            <person name="Magnuson J.K."/>
            <person name="Henrissat B."/>
            <person name="Mortensen U.H."/>
            <person name="Larsen T.O."/>
            <person name="Devries R.P."/>
            <person name="Grigoriev I.V."/>
            <person name="Machida M."/>
            <person name="Baker S.E."/>
            <person name="Andersen M.R."/>
            <person name="Cantor M.N."/>
            <person name="Hua S.X."/>
        </authorList>
    </citation>
    <scope>NUCLEOTIDE SEQUENCE [LARGE SCALE GENOMIC DNA]</scope>
    <source>
        <strain evidence="1 2">CBS 117616</strain>
    </source>
</reference>
<gene>
    <name evidence="1" type="ORF">BDV36DRAFT_263321</name>
</gene>
<name>A0ABQ6WDK7_9EURO</name>
<evidence type="ECO:0000313" key="2">
    <source>
        <dbReference type="Proteomes" id="UP000325395"/>
    </source>
</evidence>
<dbReference type="Proteomes" id="UP000325395">
    <property type="component" value="Unassembled WGS sequence"/>
</dbReference>
<dbReference type="EMBL" id="ML735771">
    <property type="protein sequence ID" value="KAE8415200.1"/>
    <property type="molecule type" value="Genomic_DNA"/>
</dbReference>
<proteinExistence type="predicted"/>